<keyword evidence="3" id="KW-0145">Chemotaxis</keyword>
<reference evidence="13 14" key="1">
    <citation type="submission" date="2021-10" db="EMBL/GenBank/DDBJ databases">
        <title>Lutispora strain m25 sp. nov., a thermophilic, non-spore-forming bacterium isolated from a lab-scale methanogenic bioreactor digesting anaerobic sludge.</title>
        <authorList>
            <person name="El Houari A."/>
            <person name="Mcdonald J."/>
        </authorList>
    </citation>
    <scope>NUCLEOTIDE SEQUENCE [LARGE SCALE GENOMIC DNA]</scope>
    <source>
        <strain evidence="14">m25</strain>
    </source>
</reference>
<name>A0ABT1NEB3_9FIRM</name>
<dbReference type="Pfam" id="PF00672">
    <property type="entry name" value="HAMP"/>
    <property type="match status" value="1"/>
</dbReference>
<dbReference type="SMART" id="SM00283">
    <property type="entry name" value="MA"/>
    <property type="match status" value="1"/>
</dbReference>
<dbReference type="PANTHER" id="PTHR32089:SF112">
    <property type="entry name" value="LYSOZYME-LIKE PROTEIN-RELATED"/>
    <property type="match status" value="1"/>
</dbReference>
<evidence type="ECO:0000256" key="5">
    <source>
        <dbReference type="ARBA" id="ARBA00022989"/>
    </source>
</evidence>
<keyword evidence="4 10" id="KW-0812">Transmembrane</keyword>
<dbReference type="SMART" id="SM00304">
    <property type="entry name" value="HAMP"/>
    <property type="match status" value="1"/>
</dbReference>
<dbReference type="PROSITE" id="PS50885">
    <property type="entry name" value="HAMP"/>
    <property type="match status" value="1"/>
</dbReference>
<dbReference type="InterPro" id="IPR033479">
    <property type="entry name" value="dCache_1"/>
</dbReference>
<feature type="transmembrane region" description="Helical" evidence="10">
    <location>
        <begin position="300"/>
        <end position="318"/>
    </location>
</feature>
<dbReference type="InterPro" id="IPR004090">
    <property type="entry name" value="Chemotax_Me-accpt_rcpt"/>
</dbReference>
<dbReference type="CDD" id="cd18773">
    <property type="entry name" value="PDC1_HK_sensor"/>
    <property type="match status" value="1"/>
</dbReference>
<dbReference type="RefSeq" id="WP_255227103.1">
    <property type="nucleotide sequence ID" value="NZ_JAJEKE010000006.1"/>
</dbReference>
<evidence type="ECO:0000256" key="10">
    <source>
        <dbReference type="SAM" id="Phobius"/>
    </source>
</evidence>
<keyword evidence="14" id="KW-1185">Reference proteome</keyword>
<dbReference type="Proteomes" id="UP001651880">
    <property type="component" value="Unassembled WGS sequence"/>
</dbReference>
<keyword evidence="6 10" id="KW-0472">Membrane</keyword>
<evidence type="ECO:0000256" key="1">
    <source>
        <dbReference type="ARBA" id="ARBA00004651"/>
    </source>
</evidence>
<dbReference type="Pfam" id="PF02743">
    <property type="entry name" value="dCache_1"/>
    <property type="match status" value="1"/>
</dbReference>
<dbReference type="Pfam" id="PF00015">
    <property type="entry name" value="MCPsignal"/>
    <property type="match status" value="1"/>
</dbReference>
<evidence type="ECO:0000256" key="6">
    <source>
        <dbReference type="ARBA" id="ARBA00023136"/>
    </source>
</evidence>
<comment type="caution">
    <text evidence="13">The sequence shown here is derived from an EMBL/GenBank/DDBJ whole genome shotgun (WGS) entry which is preliminary data.</text>
</comment>
<dbReference type="EMBL" id="JAJEKE010000006">
    <property type="protein sequence ID" value="MCQ1529589.1"/>
    <property type="molecule type" value="Genomic_DNA"/>
</dbReference>
<dbReference type="InterPro" id="IPR003660">
    <property type="entry name" value="HAMP_dom"/>
</dbReference>
<sequence length="677" mass="74090">MQAKKSIVGKILFSSLLMVLLIFTAICYFNLNTNQKTLEGYVAENIISDSKLIAESIDKFFYKNGIILEQAVKNGIFKEYMKIADNRETLSAFEGYDAVIKELNAIKELDSNILSIYVGPKKADTILAQDGWVGLDDFSLKERVWYKRVVEKNGLIYSGAYVDAITGKMVITIAAPVYDGGEMLGAIGADLAIDSLPAIIGQYEIENDGYTFLLDNEGMVLYHPDQEKVLSEVLPELEGDIGAIGSRMIAGESGYGTYDLDSSKKIIAYAPIKSNGWSIGVTVEKNKVMSEVYKSTKQNIVVSLISLIIIGLVLFMITKATLKPIPPLLSNIRAISQGNLTVRADIKTNDEIGEIASAINQMAEAQQRIISSVIDTSENITDAVNNTESNIRKWNESVEEVSATTEEISAGMEETAAAMEEMNANSHEIEQVLDGIWEKASAGVSSAKDINSRALGLKEDALQSKESAYKVFSKTNDKLRSAIEESKTINEIRILSDSILSITSQTNLLALNAAIEAARAGEAGRGFAVVADEIRKLAEDSKNAVTKIQEVTQGVLESVDKLVDSSNELLDFVDKKAIKDYGILVNTCEQYSKDAIYFEELVGDFTSSFSMLKSTVQGMVKAIDEVSLATNEGAEGTTNIAKKSSEVMERSADVIQQMRYTKEHADKLVEMVSKFKV</sequence>
<evidence type="ECO:0000256" key="3">
    <source>
        <dbReference type="ARBA" id="ARBA00022500"/>
    </source>
</evidence>
<protein>
    <submittedName>
        <fullName evidence="13">Methyl-accepting chemotaxis protein</fullName>
    </submittedName>
</protein>
<gene>
    <name evidence="13" type="ORF">LJD61_08485</name>
</gene>
<feature type="domain" description="Methyl-accepting transducer" evidence="11">
    <location>
        <begin position="383"/>
        <end position="648"/>
    </location>
</feature>
<comment type="subcellular location">
    <subcellularLocation>
        <location evidence="1">Cell membrane</location>
        <topology evidence="1">Multi-pass membrane protein</topology>
    </subcellularLocation>
</comment>
<dbReference type="CDD" id="cd06225">
    <property type="entry name" value="HAMP"/>
    <property type="match status" value="1"/>
</dbReference>
<evidence type="ECO:0000256" key="9">
    <source>
        <dbReference type="PROSITE-ProRule" id="PRU00284"/>
    </source>
</evidence>
<evidence type="ECO:0000256" key="4">
    <source>
        <dbReference type="ARBA" id="ARBA00022692"/>
    </source>
</evidence>
<dbReference type="PANTHER" id="PTHR32089">
    <property type="entry name" value="METHYL-ACCEPTING CHEMOTAXIS PROTEIN MCPB"/>
    <property type="match status" value="1"/>
</dbReference>
<evidence type="ECO:0000256" key="2">
    <source>
        <dbReference type="ARBA" id="ARBA00022475"/>
    </source>
</evidence>
<evidence type="ECO:0000256" key="8">
    <source>
        <dbReference type="ARBA" id="ARBA00029447"/>
    </source>
</evidence>
<comment type="similarity">
    <text evidence="8">Belongs to the methyl-accepting chemotaxis (MCP) protein family.</text>
</comment>
<accession>A0ABT1NEB3</accession>
<proteinExistence type="inferred from homology"/>
<organism evidence="13 14">
    <name type="scientific">Lutispora saccharofermentans</name>
    <dbReference type="NCBI Taxonomy" id="3024236"/>
    <lineage>
        <taxon>Bacteria</taxon>
        <taxon>Bacillati</taxon>
        <taxon>Bacillota</taxon>
        <taxon>Clostridia</taxon>
        <taxon>Lutisporales</taxon>
        <taxon>Lutisporaceae</taxon>
        <taxon>Lutispora</taxon>
    </lineage>
</organism>
<dbReference type="SUPFAM" id="SSF103190">
    <property type="entry name" value="Sensory domain-like"/>
    <property type="match status" value="1"/>
</dbReference>
<dbReference type="Gene3D" id="3.30.450.20">
    <property type="entry name" value="PAS domain"/>
    <property type="match status" value="2"/>
</dbReference>
<dbReference type="CDD" id="cd12912">
    <property type="entry name" value="PDC2_MCP_like"/>
    <property type="match status" value="1"/>
</dbReference>
<feature type="transmembrane region" description="Helical" evidence="10">
    <location>
        <begin position="12"/>
        <end position="31"/>
    </location>
</feature>
<evidence type="ECO:0000256" key="7">
    <source>
        <dbReference type="ARBA" id="ARBA00023224"/>
    </source>
</evidence>
<dbReference type="Gene3D" id="1.10.8.500">
    <property type="entry name" value="HAMP domain in histidine kinase"/>
    <property type="match status" value="1"/>
</dbReference>
<feature type="domain" description="HAMP" evidence="12">
    <location>
        <begin position="319"/>
        <end position="371"/>
    </location>
</feature>
<keyword evidence="5 10" id="KW-1133">Transmembrane helix</keyword>
<dbReference type="InterPro" id="IPR004089">
    <property type="entry name" value="MCPsignal_dom"/>
</dbReference>
<evidence type="ECO:0000259" key="11">
    <source>
        <dbReference type="PROSITE" id="PS50111"/>
    </source>
</evidence>
<evidence type="ECO:0000313" key="14">
    <source>
        <dbReference type="Proteomes" id="UP001651880"/>
    </source>
</evidence>
<evidence type="ECO:0000259" key="12">
    <source>
        <dbReference type="PROSITE" id="PS50885"/>
    </source>
</evidence>
<dbReference type="Gene3D" id="1.10.287.950">
    <property type="entry name" value="Methyl-accepting chemotaxis protein"/>
    <property type="match status" value="1"/>
</dbReference>
<evidence type="ECO:0000313" key="13">
    <source>
        <dbReference type="EMBL" id="MCQ1529589.1"/>
    </source>
</evidence>
<dbReference type="PROSITE" id="PS50111">
    <property type="entry name" value="CHEMOTAXIS_TRANSDUC_2"/>
    <property type="match status" value="1"/>
</dbReference>
<keyword evidence="7 9" id="KW-0807">Transducer</keyword>
<dbReference type="InterPro" id="IPR029151">
    <property type="entry name" value="Sensor-like_sf"/>
</dbReference>
<dbReference type="SUPFAM" id="SSF58104">
    <property type="entry name" value="Methyl-accepting chemotaxis protein (MCP) signaling domain"/>
    <property type="match status" value="1"/>
</dbReference>
<keyword evidence="2" id="KW-1003">Cell membrane</keyword>
<dbReference type="PRINTS" id="PR00260">
    <property type="entry name" value="CHEMTRNSDUCR"/>
</dbReference>